<keyword evidence="3" id="KW-1185">Reference proteome</keyword>
<keyword evidence="1" id="KW-1133">Transmembrane helix</keyword>
<dbReference type="EMBL" id="LR214972">
    <property type="protein sequence ID" value="VEU63494.1"/>
    <property type="molecule type" value="Genomic_DNA"/>
</dbReference>
<proteinExistence type="predicted"/>
<sequence length="346" mass="40832">MKIVNDYKDFNSYKQITDEQLVPLFKKAIDDSFESNEYKKAKKWLLAFLILVGITGLFFLIGIILFVNITSKEVIYAAIAMLIIGLVFLGIDALIYGYIKRLKDRIFMDLDRRINVIEIYKKAFNILDSNFNFSGFLKEDQQGITRANFENYRHVVPDDAFVAKLGPQLLWNLDKKYPTVLRNAEWRRITKDFRGNPKEETYYSSILMIDTKALGDKGFLFTLFDKKFPKSAVKPINFENKDFNKVFKVKSEDEIKARMMYTPLAMETSLKRYRDNGNSKVRKFTVLSTRNYLIFEFSTDFEFMQLDWKPTLNKDNLFRSLYKDFLVDTYTLYYLLSIIYIPLYLG</sequence>
<dbReference type="RefSeq" id="WP_129621700.1">
    <property type="nucleotide sequence ID" value="NZ_LR214972.1"/>
</dbReference>
<evidence type="ECO:0000313" key="3">
    <source>
        <dbReference type="Proteomes" id="UP000289952"/>
    </source>
</evidence>
<dbReference type="AlphaFoldDB" id="A0A449AES8"/>
<protein>
    <submittedName>
        <fullName evidence="2">Protein of uncharacterized function (DUF3137)</fullName>
    </submittedName>
</protein>
<gene>
    <name evidence="2" type="ORF">NCTC10118_00520</name>
</gene>
<evidence type="ECO:0000256" key="1">
    <source>
        <dbReference type="SAM" id="Phobius"/>
    </source>
</evidence>
<name>A0A449AES8_9BACT</name>
<feature type="transmembrane region" description="Helical" evidence="1">
    <location>
        <begin position="75"/>
        <end position="99"/>
    </location>
</feature>
<evidence type="ECO:0000313" key="2">
    <source>
        <dbReference type="EMBL" id="VEU63494.1"/>
    </source>
</evidence>
<dbReference type="OrthoDB" id="401412at2"/>
<feature type="transmembrane region" description="Helical" evidence="1">
    <location>
        <begin position="44"/>
        <end position="69"/>
    </location>
</feature>
<dbReference type="Proteomes" id="UP000289952">
    <property type="component" value="Chromosome"/>
</dbReference>
<organism evidence="2 3">
    <name type="scientific">Mycoplasmopsis bovirhinis</name>
    <dbReference type="NCBI Taxonomy" id="29553"/>
    <lineage>
        <taxon>Bacteria</taxon>
        <taxon>Bacillati</taxon>
        <taxon>Mycoplasmatota</taxon>
        <taxon>Mycoplasmoidales</taxon>
        <taxon>Metamycoplasmataceae</taxon>
        <taxon>Mycoplasmopsis</taxon>
    </lineage>
</organism>
<dbReference type="Pfam" id="PF11335">
    <property type="entry name" value="DUF3137"/>
    <property type="match status" value="1"/>
</dbReference>
<feature type="transmembrane region" description="Helical" evidence="1">
    <location>
        <begin position="325"/>
        <end position="345"/>
    </location>
</feature>
<accession>A0A449AES8</accession>
<reference evidence="2 3" key="1">
    <citation type="submission" date="2019-01" db="EMBL/GenBank/DDBJ databases">
        <authorList>
            <consortium name="Pathogen Informatics"/>
        </authorList>
    </citation>
    <scope>NUCLEOTIDE SEQUENCE [LARGE SCALE GENOMIC DNA]</scope>
    <source>
        <strain evidence="2 3">NCTC10118</strain>
    </source>
</reference>
<keyword evidence="1" id="KW-0812">Transmembrane</keyword>
<dbReference type="InterPro" id="IPR021484">
    <property type="entry name" value="DUF3137"/>
</dbReference>
<keyword evidence="1" id="KW-0472">Membrane</keyword>